<proteinExistence type="predicted"/>
<feature type="transmembrane region" description="Helical" evidence="1">
    <location>
        <begin position="7"/>
        <end position="28"/>
    </location>
</feature>
<keyword evidence="1" id="KW-0472">Membrane</keyword>
<protein>
    <recommendedName>
        <fullName evidence="4">Alkaline shock response membrane anchor protein AmaP</fullName>
    </recommendedName>
</protein>
<dbReference type="EMBL" id="MUIZ01000014">
    <property type="protein sequence ID" value="OUK02761.1"/>
    <property type="molecule type" value="Genomic_DNA"/>
</dbReference>
<evidence type="ECO:0000256" key="1">
    <source>
        <dbReference type="SAM" id="Phobius"/>
    </source>
</evidence>
<reference evidence="2 3" key="1">
    <citation type="submission" date="2017-02" db="EMBL/GenBank/DDBJ databases">
        <authorList>
            <person name="Peterson S.W."/>
        </authorList>
    </citation>
    <scope>NUCLEOTIDE SEQUENCE [LARGE SCALE GENOMIC DNA]</scope>
    <source>
        <strain evidence="2">159469</strain>
    </source>
</reference>
<evidence type="ECO:0008006" key="4">
    <source>
        <dbReference type="Google" id="ProtNLM"/>
    </source>
</evidence>
<dbReference type="NCBIfam" id="NF033218">
    <property type="entry name" value="anchor_AmaP"/>
    <property type="match status" value="1"/>
</dbReference>
<gene>
    <name evidence="2" type="ORF">BZZ03_11235</name>
</gene>
<keyword evidence="1" id="KW-0812">Transmembrane</keyword>
<evidence type="ECO:0000313" key="2">
    <source>
        <dbReference type="EMBL" id="OUK02761.1"/>
    </source>
</evidence>
<dbReference type="RefSeq" id="WP_086583338.1">
    <property type="nucleotide sequence ID" value="NZ_MUIZ01000014.1"/>
</dbReference>
<evidence type="ECO:0000313" key="3">
    <source>
        <dbReference type="Proteomes" id="UP000194606"/>
    </source>
</evidence>
<organism evidence="2 3">
    <name type="scientific">Lactococcus petauri</name>
    <dbReference type="NCBI Taxonomy" id="1940789"/>
    <lineage>
        <taxon>Bacteria</taxon>
        <taxon>Bacillati</taxon>
        <taxon>Bacillota</taxon>
        <taxon>Bacilli</taxon>
        <taxon>Lactobacillales</taxon>
        <taxon>Streptococcaceae</taxon>
        <taxon>Lactococcus</taxon>
    </lineage>
</organism>
<keyword evidence="1" id="KW-1133">Transmembrane helix</keyword>
<dbReference type="Proteomes" id="UP000194606">
    <property type="component" value="Unassembled WGS sequence"/>
</dbReference>
<comment type="caution">
    <text evidence="2">The sequence shown here is derived from an EMBL/GenBank/DDBJ whole genome shotgun (WGS) entry which is preliminary data.</text>
</comment>
<feature type="transmembrane region" description="Helical" evidence="1">
    <location>
        <begin position="53"/>
        <end position="75"/>
    </location>
</feature>
<accession>A0A252CAH3</accession>
<sequence>MSFGKKFILIVFDILLLSIVVPVAWDYYNVLEGNNMMSSSSHLLYVGEYMPMYLFWGNAILAGILILALFIIAFYPRTYIDITLSNQGGKLTLKRSAIEGLVREKVIENDYLKSPNIDVILHRNKIDIDVKGEIIPRVDIAEKAQLLEQEIVDSLKLFFGVNQPVKIKVEVNAINKEASSNRSRVI</sequence>
<name>A0A252CAH3_9LACT</name>
<dbReference type="AlphaFoldDB" id="A0A252CAH3"/>